<reference evidence="3" key="1">
    <citation type="submission" date="2023-03" db="EMBL/GenBank/DDBJ databases">
        <title>Massive genome expansion in bonnet fungi (Mycena s.s.) driven by repeated elements and novel gene families across ecological guilds.</title>
        <authorList>
            <consortium name="Lawrence Berkeley National Laboratory"/>
            <person name="Harder C.B."/>
            <person name="Miyauchi S."/>
            <person name="Viragh M."/>
            <person name="Kuo A."/>
            <person name="Thoen E."/>
            <person name="Andreopoulos B."/>
            <person name="Lu D."/>
            <person name="Skrede I."/>
            <person name="Drula E."/>
            <person name="Henrissat B."/>
            <person name="Morin E."/>
            <person name="Kohler A."/>
            <person name="Barry K."/>
            <person name="LaButti K."/>
            <person name="Morin E."/>
            <person name="Salamov A."/>
            <person name="Lipzen A."/>
            <person name="Mereny Z."/>
            <person name="Hegedus B."/>
            <person name="Baldrian P."/>
            <person name="Stursova M."/>
            <person name="Weitz H."/>
            <person name="Taylor A."/>
            <person name="Grigoriev I.V."/>
            <person name="Nagy L.G."/>
            <person name="Martin F."/>
            <person name="Kauserud H."/>
        </authorList>
    </citation>
    <scope>NUCLEOTIDE SEQUENCE</scope>
    <source>
        <strain evidence="3">9144</strain>
    </source>
</reference>
<keyword evidence="4" id="KW-1185">Reference proteome</keyword>
<feature type="region of interest" description="Disordered" evidence="1">
    <location>
        <begin position="96"/>
        <end position="132"/>
    </location>
</feature>
<keyword evidence="2" id="KW-0812">Transmembrane</keyword>
<name>A0AAD6URD1_9AGAR</name>
<evidence type="ECO:0000256" key="1">
    <source>
        <dbReference type="SAM" id="MobiDB-lite"/>
    </source>
</evidence>
<feature type="region of interest" description="Disordered" evidence="1">
    <location>
        <begin position="336"/>
        <end position="377"/>
    </location>
</feature>
<organism evidence="3 4">
    <name type="scientific">Mycena pura</name>
    <dbReference type="NCBI Taxonomy" id="153505"/>
    <lineage>
        <taxon>Eukaryota</taxon>
        <taxon>Fungi</taxon>
        <taxon>Dikarya</taxon>
        <taxon>Basidiomycota</taxon>
        <taxon>Agaricomycotina</taxon>
        <taxon>Agaricomycetes</taxon>
        <taxon>Agaricomycetidae</taxon>
        <taxon>Agaricales</taxon>
        <taxon>Marasmiineae</taxon>
        <taxon>Mycenaceae</taxon>
        <taxon>Mycena</taxon>
    </lineage>
</organism>
<evidence type="ECO:0000313" key="4">
    <source>
        <dbReference type="Proteomes" id="UP001219525"/>
    </source>
</evidence>
<dbReference type="AlphaFoldDB" id="A0AAD6URD1"/>
<feature type="compositionally biased region" description="Pro residues" evidence="1">
    <location>
        <begin position="346"/>
        <end position="377"/>
    </location>
</feature>
<sequence length="377" mass="39119">MSIPPTEERLRSATFAPIALLQTHNHLLILLSGRCLTVREQAEDDDCFILSEPLKILSATPVTNSASAESGTVSVLFAIPGLSFSLSTPTTLNIISNANEPDTGTLAAPSAPQVNTPPPTPTTGTTTTAPPPASIVTANSITTTISDTASAGLAGVQGTTISALPGGISSKLSPEYVGFDISSDRVYMVFPKDQHLRQPSVSRGTLQRLLVVTVVNSFAMYSSSPAVSYTPVSSQSTNTTTRANTVTTAAVSTQRGMPRAAVIALVVILPLFALVLAISLCYWRRHTRHRSIDLLLAHAWRSAMESASPVLTGNRGGTLPAAGDLEAGAAVPVVVAGEKGSSTHLPRPPRPPPSPPPLSPLPPSPSSPPSPPPAYVP</sequence>
<evidence type="ECO:0000313" key="3">
    <source>
        <dbReference type="EMBL" id="KAJ7192819.1"/>
    </source>
</evidence>
<comment type="caution">
    <text evidence="3">The sequence shown here is derived from an EMBL/GenBank/DDBJ whole genome shotgun (WGS) entry which is preliminary data.</text>
</comment>
<proteinExistence type="predicted"/>
<feature type="transmembrane region" description="Helical" evidence="2">
    <location>
        <begin position="260"/>
        <end position="283"/>
    </location>
</feature>
<keyword evidence="2" id="KW-0472">Membrane</keyword>
<evidence type="ECO:0000256" key="2">
    <source>
        <dbReference type="SAM" id="Phobius"/>
    </source>
</evidence>
<dbReference type="Proteomes" id="UP001219525">
    <property type="component" value="Unassembled WGS sequence"/>
</dbReference>
<protein>
    <submittedName>
        <fullName evidence="3">Uncharacterized protein</fullName>
    </submittedName>
</protein>
<feature type="compositionally biased region" description="Low complexity" evidence="1">
    <location>
        <begin position="122"/>
        <end position="132"/>
    </location>
</feature>
<keyword evidence="2" id="KW-1133">Transmembrane helix</keyword>
<dbReference type="EMBL" id="JARJCW010000115">
    <property type="protein sequence ID" value="KAJ7192819.1"/>
    <property type="molecule type" value="Genomic_DNA"/>
</dbReference>
<accession>A0AAD6URD1</accession>
<gene>
    <name evidence="3" type="ORF">GGX14DRAFT_406031</name>
</gene>